<keyword evidence="1" id="KW-1185">Reference proteome</keyword>
<accession>A0A915E1U2</accession>
<organism evidence="1 2">
    <name type="scientific">Ditylenchus dipsaci</name>
    <dbReference type="NCBI Taxonomy" id="166011"/>
    <lineage>
        <taxon>Eukaryota</taxon>
        <taxon>Metazoa</taxon>
        <taxon>Ecdysozoa</taxon>
        <taxon>Nematoda</taxon>
        <taxon>Chromadorea</taxon>
        <taxon>Rhabditida</taxon>
        <taxon>Tylenchina</taxon>
        <taxon>Tylenchomorpha</taxon>
        <taxon>Sphaerularioidea</taxon>
        <taxon>Anguinidae</taxon>
        <taxon>Anguininae</taxon>
        <taxon>Ditylenchus</taxon>
    </lineage>
</organism>
<name>A0A915E1U2_9BILA</name>
<proteinExistence type="predicted"/>
<dbReference type="Proteomes" id="UP000887574">
    <property type="component" value="Unplaced"/>
</dbReference>
<dbReference type="AlphaFoldDB" id="A0A915E1U2"/>
<sequence length="115" mass="12715">MHEHIGILSFKNVAIGVSGYYGRLVSLRLRVDSQNYENVAKWTEIYLKNIVFDASRIAICAKKLANAAADAKRDGYSVASFLSSNTIYDDAGKFYYFSNIHSSSVKLNVASPVVV</sequence>
<protein>
    <submittedName>
        <fullName evidence="2">Uncharacterized protein</fullName>
    </submittedName>
</protein>
<evidence type="ECO:0000313" key="2">
    <source>
        <dbReference type="WBParaSite" id="jg25796"/>
    </source>
</evidence>
<evidence type="ECO:0000313" key="1">
    <source>
        <dbReference type="Proteomes" id="UP000887574"/>
    </source>
</evidence>
<reference evidence="2" key="1">
    <citation type="submission" date="2022-11" db="UniProtKB">
        <authorList>
            <consortium name="WormBaseParasite"/>
        </authorList>
    </citation>
    <scope>IDENTIFICATION</scope>
</reference>
<dbReference type="WBParaSite" id="jg25796">
    <property type="protein sequence ID" value="jg25796"/>
    <property type="gene ID" value="jg25796"/>
</dbReference>